<reference evidence="2 3" key="1">
    <citation type="submission" date="2016-08" db="EMBL/GenBank/DDBJ databases">
        <title>Whole genome sequence of Pseudomonas graminis strain UASWS1507, a potential biological control agent for agriculture.</title>
        <authorList>
            <person name="Crovadore J."/>
            <person name="Calmin G."/>
            <person name="Chablais R."/>
            <person name="Cochard B."/>
            <person name="Lefort F."/>
        </authorList>
    </citation>
    <scope>NUCLEOTIDE SEQUENCE [LARGE SCALE GENOMIC DNA]</scope>
    <source>
        <strain evidence="2 3">UASWS1507</strain>
    </source>
</reference>
<feature type="domain" description="Acyclic terpene utilisation N-terminal" evidence="1">
    <location>
        <begin position="4"/>
        <end position="454"/>
    </location>
</feature>
<dbReference type="Pfam" id="PF07287">
    <property type="entry name" value="AtuA"/>
    <property type="match status" value="1"/>
</dbReference>
<sequence length="458" mass="48179">MKTLRIGSGAGYSGDRIEPAVELAEKGELDYLVFECLAERTIALAQQARLSDPEAGFDPLLSERMRRVLPFVGPGLGSAREAGQRRLRLISNMGAANPLAAAREVRRIAVELGLHGLKVAAVTGDDVLAVLKASPEQMLDNGATIASLGDRLISANAYLGAEGIVEALRADADVVITGRVADPSLFLAPQLFEFGWAADDWTRLGRGTLIGHLLECAGQITGGYFADPGVKEVPNLARLGFPLAEVDAEGRAVISKVAGSGGRIDTATCTEQMMYEVHDPAAYLTPDVTADFSGVSFHPVATNEVRAEGADGRARPETLKVSVGYLDGWVGEGQISYGGPGALARAQLARDVVLERLQLTGVVFEDVRAELIGVDALHGAALGSRAAAEPWEVRLRVAARCADKAEAVRIGNEVETLYTNGPYGGGGATKGVRQVVAVASLLLPRDAVKAQVHLEDAS</sequence>
<dbReference type="InterPro" id="IPR010839">
    <property type="entry name" value="AtuA_N"/>
</dbReference>
<dbReference type="Proteomes" id="UP000095143">
    <property type="component" value="Unassembled WGS sequence"/>
</dbReference>
<comment type="caution">
    <text evidence="2">The sequence shown here is derived from an EMBL/GenBank/DDBJ whole genome shotgun (WGS) entry which is preliminary data.</text>
</comment>
<organism evidence="2 3">
    <name type="scientific">Pseudomonas graminis</name>
    <dbReference type="NCBI Taxonomy" id="158627"/>
    <lineage>
        <taxon>Bacteria</taxon>
        <taxon>Pseudomonadati</taxon>
        <taxon>Pseudomonadota</taxon>
        <taxon>Gammaproteobacteria</taxon>
        <taxon>Pseudomonadales</taxon>
        <taxon>Pseudomonadaceae</taxon>
        <taxon>Pseudomonas</taxon>
    </lineage>
</organism>
<dbReference type="PANTHER" id="PTHR47472">
    <property type="entry name" value="PROPIONYL-COA CARBOXYLASE"/>
    <property type="match status" value="1"/>
</dbReference>
<name>A0A1C2E2V2_9PSED</name>
<dbReference type="AlphaFoldDB" id="A0A1C2E2V2"/>
<evidence type="ECO:0000259" key="1">
    <source>
        <dbReference type="Pfam" id="PF07287"/>
    </source>
</evidence>
<proteinExistence type="predicted"/>
<dbReference type="EMBL" id="MDEN01000061">
    <property type="protein sequence ID" value="OCX21253.1"/>
    <property type="molecule type" value="Genomic_DNA"/>
</dbReference>
<dbReference type="OrthoDB" id="9763456at2"/>
<evidence type="ECO:0000313" key="2">
    <source>
        <dbReference type="EMBL" id="OCX21253.1"/>
    </source>
</evidence>
<dbReference type="PANTHER" id="PTHR47472:SF1">
    <property type="entry name" value="DUF1446-DOMAIN-CONTAINING PROTEIN"/>
    <property type="match status" value="1"/>
</dbReference>
<accession>A0A1C2E2V2</accession>
<evidence type="ECO:0000313" key="3">
    <source>
        <dbReference type="Proteomes" id="UP000095143"/>
    </source>
</evidence>
<dbReference type="RefSeq" id="WP_065988656.1">
    <property type="nucleotide sequence ID" value="NZ_MDEN01000061.1"/>
</dbReference>
<protein>
    <submittedName>
        <fullName evidence="2">ABC transporter substrate-binding protein</fullName>
    </submittedName>
</protein>
<gene>
    <name evidence="2" type="ORF">BBI10_11680</name>
</gene>